<keyword evidence="3" id="KW-1185">Reference proteome</keyword>
<dbReference type="AlphaFoldDB" id="A0A1A3MU80"/>
<protein>
    <submittedName>
        <fullName evidence="2">Uncharacterized protein</fullName>
    </submittedName>
</protein>
<feature type="transmembrane region" description="Helical" evidence="1">
    <location>
        <begin position="73"/>
        <end position="93"/>
    </location>
</feature>
<dbReference type="RefSeq" id="WP_065160339.1">
    <property type="nucleotide sequence ID" value="NZ_LZLQ01000124.1"/>
</dbReference>
<keyword evidence="1" id="KW-1133">Transmembrane helix</keyword>
<accession>A0A1A3MU80</accession>
<organism evidence="2 3">
    <name type="scientific">Mycobacterium asiaticum</name>
    <dbReference type="NCBI Taxonomy" id="1790"/>
    <lineage>
        <taxon>Bacteria</taxon>
        <taxon>Bacillati</taxon>
        <taxon>Actinomycetota</taxon>
        <taxon>Actinomycetes</taxon>
        <taxon>Mycobacteriales</taxon>
        <taxon>Mycobacteriaceae</taxon>
        <taxon>Mycobacterium</taxon>
    </lineage>
</organism>
<gene>
    <name evidence="2" type="ORF">A5636_11570</name>
</gene>
<evidence type="ECO:0000313" key="2">
    <source>
        <dbReference type="EMBL" id="OBK12635.1"/>
    </source>
</evidence>
<proteinExistence type="predicted"/>
<keyword evidence="1" id="KW-0472">Membrane</keyword>
<evidence type="ECO:0000256" key="1">
    <source>
        <dbReference type="SAM" id="Phobius"/>
    </source>
</evidence>
<sequence length="140" mass="15519">MIIDIRKALLLLPVYVAGMVGTDLLMNSDGLQTRNDLPLWLIIGFTIMSVTVLGLVAWYLGQRSRGNVLVQTERVYMAFFIALFISGLVSDSLKALTNLIFHSMSIWILIPFYILSYPVSLAVTVIVTNRIATKSAQPQG</sequence>
<name>A0A1A3MU80_MYCAS</name>
<keyword evidence="1" id="KW-0812">Transmembrane</keyword>
<dbReference type="Proteomes" id="UP000093629">
    <property type="component" value="Unassembled WGS sequence"/>
</dbReference>
<comment type="caution">
    <text evidence="2">The sequence shown here is derived from an EMBL/GenBank/DDBJ whole genome shotgun (WGS) entry which is preliminary data.</text>
</comment>
<feature type="transmembrane region" description="Helical" evidence="1">
    <location>
        <begin position="9"/>
        <end position="27"/>
    </location>
</feature>
<reference evidence="2 3" key="1">
    <citation type="submission" date="2016-06" db="EMBL/GenBank/DDBJ databases">
        <authorList>
            <person name="Kjaerup R.B."/>
            <person name="Dalgaard T.S."/>
            <person name="Juul-Madsen H.R."/>
        </authorList>
    </citation>
    <scope>NUCLEOTIDE SEQUENCE [LARGE SCALE GENOMIC DNA]</scope>
    <source>
        <strain evidence="2 3">1245139.5</strain>
    </source>
</reference>
<feature type="transmembrane region" description="Helical" evidence="1">
    <location>
        <begin position="105"/>
        <end position="127"/>
    </location>
</feature>
<dbReference type="EMBL" id="LZLQ01000124">
    <property type="protein sequence ID" value="OBK12635.1"/>
    <property type="molecule type" value="Genomic_DNA"/>
</dbReference>
<feature type="transmembrane region" description="Helical" evidence="1">
    <location>
        <begin position="39"/>
        <end position="61"/>
    </location>
</feature>
<dbReference type="OrthoDB" id="4752736at2"/>
<evidence type="ECO:0000313" key="3">
    <source>
        <dbReference type="Proteomes" id="UP000093629"/>
    </source>
</evidence>